<dbReference type="AlphaFoldDB" id="A0A8D9F2W4"/>
<accession>A0A8D9F2W4</accession>
<dbReference type="EMBL" id="HBUF01599237">
    <property type="protein sequence ID" value="CAG6775659.1"/>
    <property type="molecule type" value="Transcribed_RNA"/>
</dbReference>
<evidence type="ECO:0000313" key="1">
    <source>
        <dbReference type="EMBL" id="CAG6775663.1"/>
    </source>
</evidence>
<name>A0A8D9F2W4_9HEMI</name>
<organism evidence="1">
    <name type="scientific">Cacopsylla melanoneura</name>
    <dbReference type="NCBI Taxonomy" id="428564"/>
    <lineage>
        <taxon>Eukaryota</taxon>
        <taxon>Metazoa</taxon>
        <taxon>Ecdysozoa</taxon>
        <taxon>Arthropoda</taxon>
        <taxon>Hexapoda</taxon>
        <taxon>Insecta</taxon>
        <taxon>Pterygota</taxon>
        <taxon>Neoptera</taxon>
        <taxon>Paraneoptera</taxon>
        <taxon>Hemiptera</taxon>
        <taxon>Sternorrhyncha</taxon>
        <taxon>Psylloidea</taxon>
        <taxon>Psyllidae</taxon>
        <taxon>Psyllinae</taxon>
        <taxon>Cacopsylla</taxon>
    </lineage>
</organism>
<reference evidence="1" key="1">
    <citation type="submission" date="2021-05" db="EMBL/GenBank/DDBJ databases">
        <authorList>
            <person name="Alioto T."/>
            <person name="Alioto T."/>
            <person name="Gomez Garrido J."/>
        </authorList>
    </citation>
    <scope>NUCLEOTIDE SEQUENCE</scope>
</reference>
<protein>
    <submittedName>
        <fullName evidence="1">Uncharacterized protein</fullName>
    </submittedName>
</protein>
<dbReference type="EMBL" id="HBUF01599239">
    <property type="protein sequence ID" value="CAG6775663.1"/>
    <property type="molecule type" value="Transcribed_RNA"/>
</dbReference>
<proteinExistence type="predicted"/>
<dbReference type="EMBL" id="HBUF01599238">
    <property type="protein sequence ID" value="CAG6775661.1"/>
    <property type="molecule type" value="Transcribed_RNA"/>
</dbReference>
<sequence length="130" mass="15284">MSLRHKGQRNSIISVLRAQFLKTPSQLPVSNSHFCSFVSSNQQNSKFMTHLYFGIYLPPFTLKYLRAYQGQRPSKASLYCTVHYETDWIQIFLVIFNNNKLMFGQVVHFLLKNLSNYIRPYGRKNRSLLT</sequence>